<evidence type="ECO:0000313" key="5">
    <source>
        <dbReference type="Proteomes" id="UP000482800"/>
    </source>
</evidence>
<reference evidence="4 5" key="1">
    <citation type="submission" date="2020-03" db="EMBL/GenBank/DDBJ databases">
        <title>Whole genome shotgun sequence of Phytohabitans houttuyneae NBRC 108639.</title>
        <authorList>
            <person name="Komaki H."/>
            <person name="Tamura T."/>
        </authorList>
    </citation>
    <scope>NUCLEOTIDE SEQUENCE [LARGE SCALE GENOMIC DNA]</scope>
    <source>
        <strain evidence="4 5">NBRC 108639</strain>
    </source>
</reference>
<evidence type="ECO:0000256" key="1">
    <source>
        <dbReference type="ARBA" id="ARBA00010830"/>
    </source>
</evidence>
<protein>
    <recommendedName>
        <fullName evidence="3">Resuscitation-promoting factor core lysozyme-like domain-containing protein</fullName>
    </recommendedName>
</protein>
<dbReference type="GO" id="GO:0016787">
    <property type="term" value="F:hydrolase activity"/>
    <property type="evidence" value="ECO:0007669"/>
    <property type="project" value="UniProtKB-KW"/>
</dbReference>
<accession>A0A6V8KF38</accession>
<name>A0A6V8KF38_9ACTN</name>
<keyword evidence="2" id="KW-0378">Hydrolase</keyword>
<dbReference type="InterPro" id="IPR010618">
    <property type="entry name" value="RPF"/>
</dbReference>
<dbReference type="Gene3D" id="1.10.530.10">
    <property type="match status" value="1"/>
</dbReference>
<evidence type="ECO:0000259" key="3">
    <source>
        <dbReference type="Pfam" id="PF06737"/>
    </source>
</evidence>
<reference evidence="4 5" key="2">
    <citation type="submission" date="2020-03" db="EMBL/GenBank/DDBJ databases">
        <authorList>
            <person name="Ichikawa N."/>
            <person name="Kimura A."/>
            <person name="Kitahashi Y."/>
            <person name="Uohara A."/>
        </authorList>
    </citation>
    <scope>NUCLEOTIDE SEQUENCE [LARGE SCALE GENOMIC DNA]</scope>
    <source>
        <strain evidence="4 5">NBRC 108639</strain>
    </source>
</reference>
<organism evidence="4 5">
    <name type="scientific">Phytohabitans houttuyneae</name>
    <dbReference type="NCBI Taxonomy" id="1076126"/>
    <lineage>
        <taxon>Bacteria</taxon>
        <taxon>Bacillati</taxon>
        <taxon>Actinomycetota</taxon>
        <taxon>Actinomycetes</taxon>
        <taxon>Micromonosporales</taxon>
        <taxon>Micromonosporaceae</taxon>
    </lineage>
</organism>
<comment type="similarity">
    <text evidence="1">Belongs to the transglycosylase family. Rpf subfamily.</text>
</comment>
<proteinExistence type="inferred from homology"/>
<dbReference type="InterPro" id="IPR023346">
    <property type="entry name" value="Lysozyme-like_dom_sf"/>
</dbReference>
<dbReference type="EMBL" id="BLPF01000002">
    <property type="protein sequence ID" value="GFJ81081.1"/>
    <property type="molecule type" value="Genomic_DNA"/>
</dbReference>
<evidence type="ECO:0000256" key="2">
    <source>
        <dbReference type="ARBA" id="ARBA00022801"/>
    </source>
</evidence>
<dbReference type="AlphaFoldDB" id="A0A6V8KF38"/>
<keyword evidence="5" id="KW-1185">Reference proteome</keyword>
<dbReference type="Proteomes" id="UP000482800">
    <property type="component" value="Unassembled WGS sequence"/>
</dbReference>
<evidence type="ECO:0000313" key="4">
    <source>
        <dbReference type="EMBL" id="GFJ81081.1"/>
    </source>
</evidence>
<gene>
    <name evidence="4" type="ORF">Phou_052610</name>
</gene>
<sequence length="399" mass="44108">MAAVRQVESGGDYRARNAASGASGAYQFIDSTWDGYGGYRRAMDAPPQVQDRRAEQLMSQYHHRYQRWDLVAVAWHGGPSLADRARRDPGVLRGVGDGQISTAGYVARVLAAAGTGLTRPASHRQELAPWRLPRRGAPVAGRTVAIDPDRLHRLAEQLTDHLGVVEHAYHRCRGVAGDLGAGPAGHRVQVAGAHLEARLRAALADALDDWDGLRRLPRLLTRDIGYVVEVRRRVLRADRTEARRTVEGLIGTLAGHGRVARRHAAGLMRELYPAARPGPVFAGVEVRGPWAGTESIFDQFVTPFLRRRGLSPGMEKWHNPNLASDHRPEHTGAYAIDYPTWSGLDDARAVARAMGIRGWRPDSYQQHVIEVDGQRFRVQILWGARIDHADHVHVGIKRA</sequence>
<comment type="caution">
    <text evidence="4">The sequence shown here is derived from an EMBL/GenBank/DDBJ whole genome shotgun (WGS) entry which is preliminary data.</text>
</comment>
<dbReference type="Pfam" id="PF06737">
    <property type="entry name" value="Transglycosylas"/>
    <property type="match status" value="1"/>
</dbReference>
<dbReference type="SUPFAM" id="SSF53955">
    <property type="entry name" value="Lysozyme-like"/>
    <property type="match status" value="1"/>
</dbReference>
<feature type="domain" description="Resuscitation-promoting factor core lysozyme-like" evidence="3">
    <location>
        <begin position="3"/>
        <end position="59"/>
    </location>
</feature>